<reference evidence="1" key="1">
    <citation type="journal article" date="2015" name="Nature">
        <title>Complex archaea that bridge the gap between prokaryotes and eukaryotes.</title>
        <authorList>
            <person name="Spang A."/>
            <person name="Saw J.H."/>
            <person name="Jorgensen S.L."/>
            <person name="Zaremba-Niedzwiedzka K."/>
            <person name="Martijn J."/>
            <person name="Lind A.E."/>
            <person name="van Eijk R."/>
            <person name="Schleper C."/>
            <person name="Guy L."/>
            <person name="Ettema T.J."/>
        </authorList>
    </citation>
    <scope>NUCLEOTIDE SEQUENCE</scope>
</reference>
<protein>
    <recommendedName>
        <fullName evidence="2">Roadblock/LAMTOR2 domain-containing protein</fullName>
    </recommendedName>
</protein>
<evidence type="ECO:0008006" key="2">
    <source>
        <dbReference type="Google" id="ProtNLM"/>
    </source>
</evidence>
<organism evidence="1">
    <name type="scientific">marine sediment metagenome</name>
    <dbReference type="NCBI Taxonomy" id="412755"/>
    <lineage>
        <taxon>unclassified sequences</taxon>
        <taxon>metagenomes</taxon>
        <taxon>ecological metagenomes</taxon>
    </lineage>
</organism>
<dbReference type="SUPFAM" id="SSF103196">
    <property type="entry name" value="Roadblock/LC7 domain"/>
    <property type="match status" value="1"/>
</dbReference>
<sequence>MITNIPKVLYKNKIAEVLDDMRYNYGKIARIGYIYGLLAIDQDAKIIAIDSRFDRQLNYWDLSSIGAALYGVARQGQDFFAASSLERATIIYNDMRLFVKSIGKIVLNKKGKRDILVVLLTDQDVNLGVIFLQLSKFAQKIKNEIEASQSIITKLKMSEKELKTHIKHLKKQIFSDKIGSIS</sequence>
<gene>
    <name evidence="1" type="ORF">LCGC14_1063480</name>
</gene>
<accession>A0A0F9QRG3</accession>
<evidence type="ECO:0000313" key="1">
    <source>
        <dbReference type="EMBL" id="KKN07783.1"/>
    </source>
</evidence>
<dbReference type="EMBL" id="LAZR01004528">
    <property type="protein sequence ID" value="KKN07783.1"/>
    <property type="molecule type" value="Genomic_DNA"/>
</dbReference>
<name>A0A0F9QRG3_9ZZZZ</name>
<dbReference type="Gene3D" id="3.30.450.30">
    <property type="entry name" value="Dynein light chain 2a, cytoplasmic"/>
    <property type="match status" value="1"/>
</dbReference>
<proteinExistence type="predicted"/>
<dbReference type="AlphaFoldDB" id="A0A0F9QRG3"/>
<comment type="caution">
    <text evidence="1">The sequence shown here is derived from an EMBL/GenBank/DDBJ whole genome shotgun (WGS) entry which is preliminary data.</text>
</comment>